<dbReference type="InterPro" id="IPR046883">
    <property type="entry name" value="T6SS_FHA_C"/>
</dbReference>
<sequence length="321" mass="36386">MTISVHLISIPDEEVVTSRVIYLPESGGEFGRSPSCDIALPDQSKRISRVHGRITLSNKGYIVSNQGKNQASLNDKPLISGKDYLLNDGDILVVEKYTMLVSTLMSSNSTSSIDDKDDTFNEPAFSLNLKDDDVDFLDQVSEPPAAKNNASFSQTNVLVDDPFSSDPFEDFSPEEIEPHIDVASQVEIDEVSHDEIDASTSDLEYLPIANNSGSPQLEETLNKLVSLTEKNQQYLRNPPLQHDALFEALEKTVDQFLNEFCPEQLEHQFSSYLSNGLFTSKEKKYWRIYTKHFEHRKDNGEFRRQFKALFMENMQKQGEEN</sequence>
<proteinExistence type="predicted"/>
<dbReference type="Proteomes" id="UP001139559">
    <property type="component" value="Unassembled WGS sequence"/>
</dbReference>
<dbReference type="InterPro" id="IPR000253">
    <property type="entry name" value="FHA_dom"/>
</dbReference>
<evidence type="ECO:0000313" key="2">
    <source>
        <dbReference type="EMBL" id="MCK6265153.1"/>
    </source>
</evidence>
<dbReference type="Gene3D" id="2.60.200.20">
    <property type="match status" value="1"/>
</dbReference>
<dbReference type="RefSeq" id="WP_248010230.1">
    <property type="nucleotide sequence ID" value="NZ_JAJHVV010000012.1"/>
</dbReference>
<name>A0A9X1XQ66_9VIBR</name>
<dbReference type="EMBL" id="JAJHVV010000012">
    <property type="protein sequence ID" value="MCK6265153.1"/>
    <property type="molecule type" value="Genomic_DNA"/>
</dbReference>
<dbReference type="PROSITE" id="PS50006">
    <property type="entry name" value="FHA_DOMAIN"/>
    <property type="match status" value="1"/>
</dbReference>
<feature type="domain" description="FHA" evidence="1">
    <location>
        <begin position="28"/>
        <end position="78"/>
    </location>
</feature>
<dbReference type="Pfam" id="PF20232">
    <property type="entry name" value="T6SS_FHA_C"/>
    <property type="match status" value="1"/>
</dbReference>
<evidence type="ECO:0000313" key="3">
    <source>
        <dbReference type="Proteomes" id="UP001139559"/>
    </source>
</evidence>
<dbReference type="SUPFAM" id="SSF49879">
    <property type="entry name" value="SMAD/FHA domain"/>
    <property type="match status" value="1"/>
</dbReference>
<dbReference type="CDD" id="cd00060">
    <property type="entry name" value="FHA"/>
    <property type="match status" value="1"/>
</dbReference>
<gene>
    <name evidence="2" type="ORF">KP803_17900</name>
</gene>
<dbReference type="Pfam" id="PF00498">
    <property type="entry name" value="FHA"/>
    <property type="match status" value="1"/>
</dbReference>
<accession>A0A9X1XQ66</accession>
<keyword evidence="3" id="KW-1185">Reference proteome</keyword>
<dbReference type="AlphaFoldDB" id="A0A9X1XQ66"/>
<dbReference type="SMART" id="SM00240">
    <property type="entry name" value="FHA"/>
    <property type="match status" value="1"/>
</dbReference>
<protein>
    <submittedName>
        <fullName evidence="2">FHA domain-containing protein</fullName>
    </submittedName>
</protein>
<reference evidence="2" key="1">
    <citation type="submission" date="2021-11" db="EMBL/GenBank/DDBJ databases">
        <title>Vibrio ZSDE26 sp. nov. and Vibrio ZSDZ34 sp. nov., isolated from coastal seawater in Qingdao.</title>
        <authorList>
            <person name="Zhang P."/>
        </authorList>
    </citation>
    <scope>NUCLEOTIDE SEQUENCE</scope>
    <source>
        <strain evidence="2">ZSDE26</strain>
    </source>
</reference>
<evidence type="ECO:0000259" key="1">
    <source>
        <dbReference type="PROSITE" id="PS50006"/>
    </source>
</evidence>
<organism evidence="2 3">
    <name type="scientific">Vibrio amylolyticus</name>
    <dbReference type="NCBI Taxonomy" id="2847292"/>
    <lineage>
        <taxon>Bacteria</taxon>
        <taxon>Pseudomonadati</taxon>
        <taxon>Pseudomonadota</taxon>
        <taxon>Gammaproteobacteria</taxon>
        <taxon>Vibrionales</taxon>
        <taxon>Vibrionaceae</taxon>
        <taxon>Vibrio</taxon>
    </lineage>
</organism>
<comment type="caution">
    <text evidence="2">The sequence shown here is derived from an EMBL/GenBank/DDBJ whole genome shotgun (WGS) entry which is preliminary data.</text>
</comment>
<dbReference type="InterPro" id="IPR008984">
    <property type="entry name" value="SMAD_FHA_dom_sf"/>
</dbReference>